<dbReference type="Gene3D" id="3.40.50.1820">
    <property type="entry name" value="alpha/beta hydrolase"/>
    <property type="match status" value="1"/>
</dbReference>
<reference evidence="3" key="1">
    <citation type="submission" date="2013-08" db="EMBL/GenBank/DDBJ databases">
        <authorList>
            <person name="Mendez C."/>
            <person name="Richter M."/>
            <person name="Ferrer M."/>
            <person name="Sanchez J."/>
        </authorList>
    </citation>
    <scope>NUCLEOTIDE SEQUENCE</scope>
</reference>
<dbReference type="InterPro" id="IPR029058">
    <property type="entry name" value="AB_hydrolase_fold"/>
</dbReference>
<gene>
    <name evidence="3" type="ORF">B1A_20482</name>
</gene>
<dbReference type="PANTHER" id="PTHR42776">
    <property type="entry name" value="SERINE PEPTIDASE S9 FAMILY MEMBER"/>
    <property type="match status" value="1"/>
</dbReference>
<proteinExistence type="predicted"/>
<name>T0YDI3_9ZZZZ</name>
<keyword evidence="1" id="KW-0378">Hydrolase</keyword>
<comment type="caution">
    <text evidence="3">The sequence shown here is derived from an EMBL/GenBank/DDBJ whole genome shotgun (WGS) entry which is preliminary data.</text>
</comment>
<dbReference type="AlphaFoldDB" id="T0YDI3"/>
<reference evidence="3" key="2">
    <citation type="journal article" date="2014" name="ISME J.">
        <title>Microbial stratification in low pH oxic and suboxic macroscopic growths along an acid mine drainage.</title>
        <authorList>
            <person name="Mendez-Garcia C."/>
            <person name="Mesa V."/>
            <person name="Sprenger R.R."/>
            <person name="Richter M."/>
            <person name="Diez M.S."/>
            <person name="Solano J."/>
            <person name="Bargiela R."/>
            <person name="Golyshina O.V."/>
            <person name="Manteca A."/>
            <person name="Ramos J.L."/>
            <person name="Gallego J.R."/>
            <person name="Llorente I."/>
            <person name="Martins Dos Santos V.A."/>
            <person name="Jensen O.N."/>
            <person name="Pelaez A.I."/>
            <person name="Sanchez J."/>
            <person name="Ferrer M."/>
        </authorList>
    </citation>
    <scope>NUCLEOTIDE SEQUENCE</scope>
</reference>
<feature type="non-terminal residue" evidence="3">
    <location>
        <position position="199"/>
    </location>
</feature>
<dbReference type="PANTHER" id="PTHR42776:SF27">
    <property type="entry name" value="DIPEPTIDYL PEPTIDASE FAMILY MEMBER 6"/>
    <property type="match status" value="1"/>
</dbReference>
<feature type="domain" description="Peptidase S9 prolyl oligopeptidase catalytic" evidence="2">
    <location>
        <begin position="42"/>
        <end position="198"/>
    </location>
</feature>
<organism evidence="3">
    <name type="scientific">mine drainage metagenome</name>
    <dbReference type="NCBI Taxonomy" id="410659"/>
    <lineage>
        <taxon>unclassified sequences</taxon>
        <taxon>metagenomes</taxon>
        <taxon>ecological metagenomes</taxon>
    </lineage>
</organism>
<accession>T0YDI3</accession>
<dbReference type="GO" id="GO:0006508">
    <property type="term" value="P:proteolysis"/>
    <property type="evidence" value="ECO:0007669"/>
    <property type="project" value="InterPro"/>
</dbReference>
<feature type="non-terminal residue" evidence="3">
    <location>
        <position position="1"/>
    </location>
</feature>
<sequence>FISFPVGVPHKNLPLVLLPHGGPIGIRDRWAYLDDAEQLAGFLANRGYAVLQVNYRGSGGRGQNFARLGWRQFATGIQSDLVDGVKWAIAKGYVDPNRICVFGASFGGYSSLMQPIVAPKLYKCAIDYAGVSDWRIEMDRSVYSHLRSGNTSFAQYVGDRADAKAISPLFMLDRFNVPVLIMQGGADNIVPPQNAERLR</sequence>
<dbReference type="EMBL" id="AUZX01015116">
    <property type="protein sequence ID" value="EQD29867.1"/>
    <property type="molecule type" value="Genomic_DNA"/>
</dbReference>
<dbReference type="GO" id="GO:0004252">
    <property type="term" value="F:serine-type endopeptidase activity"/>
    <property type="evidence" value="ECO:0007669"/>
    <property type="project" value="TreeGrafter"/>
</dbReference>
<protein>
    <submittedName>
        <fullName evidence="3">Prolyl oligopeptidase family protein</fullName>
    </submittedName>
</protein>
<dbReference type="SUPFAM" id="SSF53474">
    <property type="entry name" value="alpha/beta-Hydrolases"/>
    <property type="match status" value="1"/>
</dbReference>
<dbReference type="Pfam" id="PF00326">
    <property type="entry name" value="Peptidase_S9"/>
    <property type="match status" value="1"/>
</dbReference>
<evidence type="ECO:0000259" key="2">
    <source>
        <dbReference type="Pfam" id="PF00326"/>
    </source>
</evidence>
<evidence type="ECO:0000313" key="3">
    <source>
        <dbReference type="EMBL" id="EQD29867.1"/>
    </source>
</evidence>
<evidence type="ECO:0000256" key="1">
    <source>
        <dbReference type="ARBA" id="ARBA00022801"/>
    </source>
</evidence>
<dbReference type="InterPro" id="IPR001375">
    <property type="entry name" value="Peptidase_S9_cat"/>
</dbReference>